<dbReference type="InterPro" id="IPR050463">
    <property type="entry name" value="Gfo/Idh/MocA_oxidrdct_glycsds"/>
</dbReference>
<dbReference type="Pfam" id="PF22725">
    <property type="entry name" value="GFO_IDH_MocA_C3"/>
    <property type="match status" value="1"/>
</dbReference>
<dbReference type="InterPro" id="IPR000683">
    <property type="entry name" value="Gfo/Idh/MocA-like_OxRdtase_N"/>
</dbReference>
<dbReference type="InterPro" id="IPR036291">
    <property type="entry name" value="NAD(P)-bd_dom_sf"/>
</dbReference>
<sequence length="399" mass="42494">MATGHLAHIRRAPAGGRLRLGFVGGGRGGLVGDWHASGARLSNRWDIVAGALSSDPERAALSAQDWAIAPDRAYGDWRDMARAEAARADGIDAVVVCTPNHTHHPIAAGFLDAGIDVICDKPMTNSVEEAQDLRTRTGGSGPTLLLTYPYVHHAMVRQARAMVAAGEIGELRQIRIEYLQDGSMHAAGPDDKGQLWRRDPATAGRSSAVADIGTHAYHMLHHVTGREVEALRAEFHTCGAPQPLEDTAFVSLRLTGGVPVLMHISQAAPGQFCGFRFHIWGSAGGLSWDQEYPEDLRHTPLDGPERIVRRGQGAGIVPEAAQLVHLPRGHGEALTDAWANLYAALAIAIGQRRAGQTADLEGLCLSGADEGLQGVRFVHACADSHARGGAWTDLGPSGW</sequence>
<protein>
    <submittedName>
        <fullName evidence="4">Gfo/Idh/MocA family oxidoreductase</fullName>
    </submittedName>
</protein>
<accession>A0A3N2R8C2</accession>
<dbReference type="GO" id="GO:0016491">
    <property type="term" value="F:oxidoreductase activity"/>
    <property type="evidence" value="ECO:0007669"/>
    <property type="project" value="UniProtKB-KW"/>
</dbReference>
<dbReference type="SUPFAM" id="SSF51735">
    <property type="entry name" value="NAD(P)-binding Rossmann-fold domains"/>
    <property type="match status" value="1"/>
</dbReference>
<reference evidence="4 5" key="1">
    <citation type="submission" date="2018-10" db="EMBL/GenBank/DDBJ databases">
        <title>Histidinibacterium lentulum gen. nov., sp. nov., a marine bacterium from the culture broth of Picochlorum sp. 122.</title>
        <authorList>
            <person name="Wang G."/>
        </authorList>
    </citation>
    <scope>NUCLEOTIDE SEQUENCE [LARGE SCALE GENOMIC DNA]</scope>
    <source>
        <strain evidence="4 5">B17</strain>
    </source>
</reference>
<dbReference type="RefSeq" id="WP_123641237.1">
    <property type="nucleotide sequence ID" value="NZ_ML119082.1"/>
</dbReference>
<keyword evidence="5" id="KW-1185">Reference proteome</keyword>
<evidence type="ECO:0000259" key="2">
    <source>
        <dbReference type="Pfam" id="PF01408"/>
    </source>
</evidence>
<keyword evidence="1" id="KW-0560">Oxidoreductase</keyword>
<dbReference type="SUPFAM" id="SSF55347">
    <property type="entry name" value="Glyceraldehyde-3-phosphate dehydrogenase-like, C-terminal domain"/>
    <property type="match status" value="1"/>
</dbReference>
<dbReference type="PANTHER" id="PTHR43818:SF11">
    <property type="entry name" value="BCDNA.GH03377"/>
    <property type="match status" value="1"/>
</dbReference>
<name>A0A3N2R8C2_9RHOB</name>
<dbReference type="OrthoDB" id="9815825at2"/>
<dbReference type="AlphaFoldDB" id="A0A3N2R8C2"/>
<feature type="domain" description="GFO/IDH/MocA-like oxidoreductase" evidence="3">
    <location>
        <begin position="156"/>
        <end position="286"/>
    </location>
</feature>
<gene>
    <name evidence="4" type="ORF">EAT49_05245</name>
</gene>
<dbReference type="Gene3D" id="3.40.50.720">
    <property type="entry name" value="NAD(P)-binding Rossmann-like Domain"/>
    <property type="match status" value="1"/>
</dbReference>
<proteinExistence type="predicted"/>
<dbReference type="Proteomes" id="UP000268016">
    <property type="component" value="Unassembled WGS sequence"/>
</dbReference>
<dbReference type="InterPro" id="IPR055170">
    <property type="entry name" value="GFO_IDH_MocA-like_dom"/>
</dbReference>
<dbReference type="GO" id="GO:0000166">
    <property type="term" value="F:nucleotide binding"/>
    <property type="evidence" value="ECO:0007669"/>
    <property type="project" value="InterPro"/>
</dbReference>
<feature type="domain" description="Gfo/Idh/MocA-like oxidoreductase N-terminal" evidence="2">
    <location>
        <begin position="19"/>
        <end position="134"/>
    </location>
</feature>
<evidence type="ECO:0000313" key="4">
    <source>
        <dbReference type="EMBL" id="ROU03704.1"/>
    </source>
</evidence>
<dbReference type="EMBL" id="RDRB01000002">
    <property type="protein sequence ID" value="ROU03704.1"/>
    <property type="molecule type" value="Genomic_DNA"/>
</dbReference>
<evidence type="ECO:0000313" key="5">
    <source>
        <dbReference type="Proteomes" id="UP000268016"/>
    </source>
</evidence>
<dbReference type="Gene3D" id="3.30.360.10">
    <property type="entry name" value="Dihydrodipicolinate Reductase, domain 2"/>
    <property type="match status" value="1"/>
</dbReference>
<organism evidence="4 5">
    <name type="scientific">Histidinibacterium lentulum</name>
    <dbReference type="NCBI Taxonomy" id="2480588"/>
    <lineage>
        <taxon>Bacteria</taxon>
        <taxon>Pseudomonadati</taxon>
        <taxon>Pseudomonadota</taxon>
        <taxon>Alphaproteobacteria</taxon>
        <taxon>Rhodobacterales</taxon>
        <taxon>Paracoccaceae</taxon>
        <taxon>Histidinibacterium</taxon>
    </lineage>
</organism>
<dbReference type="Pfam" id="PF01408">
    <property type="entry name" value="GFO_IDH_MocA"/>
    <property type="match status" value="1"/>
</dbReference>
<evidence type="ECO:0000259" key="3">
    <source>
        <dbReference type="Pfam" id="PF22725"/>
    </source>
</evidence>
<dbReference type="PANTHER" id="PTHR43818">
    <property type="entry name" value="BCDNA.GH03377"/>
    <property type="match status" value="1"/>
</dbReference>
<comment type="caution">
    <text evidence="4">The sequence shown here is derived from an EMBL/GenBank/DDBJ whole genome shotgun (WGS) entry which is preliminary data.</text>
</comment>
<evidence type="ECO:0000256" key="1">
    <source>
        <dbReference type="ARBA" id="ARBA00023002"/>
    </source>
</evidence>